<feature type="transmembrane region" description="Helical" evidence="5">
    <location>
        <begin position="41"/>
        <end position="65"/>
    </location>
</feature>
<keyword evidence="3 5" id="KW-0472">Membrane</keyword>
<feature type="transmembrane region" description="Helical" evidence="5">
    <location>
        <begin position="95"/>
        <end position="118"/>
    </location>
</feature>
<evidence type="ECO:0000256" key="1">
    <source>
        <dbReference type="ARBA" id="ARBA00022692"/>
    </source>
</evidence>
<dbReference type="RefSeq" id="WP_346082294.1">
    <property type="nucleotide sequence ID" value="NZ_BAABDG010000007.1"/>
</dbReference>
<evidence type="ECO:0000256" key="5">
    <source>
        <dbReference type="SAM" id="Phobius"/>
    </source>
</evidence>
<dbReference type="PANTHER" id="PTHR23523">
    <property type="match status" value="1"/>
</dbReference>
<keyword evidence="8" id="KW-1185">Reference proteome</keyword>
<comment type="caution">
    <text evidence="7">The sequence shown here is derived from an EMBL/GenBank/DDBJ whole genome shotgun (WGS) entry which is preliminary data.</text>
</comment>
<evidence type="ECO:0000256" key="3">
    <source>
        <dbReference type="ARBA" id="ARBA00023136"/>
    </source>
</evidence>
<feature type="transmembrane region" description="Helical" evidence="5">
    <location>
        <begin position="130"/>
        <end position="152"/>
    </location>
</feature>
<feature type="transmembrane region" description="Helical" evidence="5">
    <location>
        <begin position="311"/>
        <end position="335"/>
    </location>
</feature>
<sequence length="400" mass="42206">MYHSLLLFAFITLAMNLRAPLTSLPSVIEFIKADLHINSGLAGLLTTIPVLCFGALAPVASAVIARVGIEKAIYVTLFGVTLGTLLRSADGLSLVLAGTLLLGAALTLGNIASLMVIARDFQHRSSLITGLYVMSMSIGAMLTAALTAPLAAVIGWRAALAVWSGLAVLAIMLWLAVNHVKRSSPAAMQPPLPSSQREAGEQTPSQRASAEQVWRRPVVWLLAIAFSAHTFLFYAMTAWLPDYLKHAANMNTSGAGMAASLFQILGILGCFGIPWLGSAAHFSKATRFLIVGLAWFCMPAGLLAYPGLWPLWIICGGIGAGGGFLVVFTLVIDIAGNLDENRRISSFVQGVGYIVASTGPIVVGVIHQLSGGWHSGFILLASIALLMCLSGTRAAKSQRR</sequence>
<feature type="transmembrane region" description="Helical" evidence="5">
    <location>
        <begin position="256"/>
        <end position="276"/>
    </location>
</feature>
<evidence type="ECO:0000256" key="2">
    <source>
        <dbReference type="ARBA" id="ARBA00022989"/>
    </source>
</evidence>
<protein>
    <submittedName>
        <fullName evidence="7">MFS transporter</fullName>
    </submittedName>
</protein>
<accession>A0ABP7LRB0</accession>
<name>A0ABP7LRB0_9GAMM</name>
<feature type="transmembrane region" description="Helical" evidence="5">
    <location>
        <begin position="72"/>
        <end position="89"/>
    </location>
</feature>
<dbReference type="EMBL" id="BAABDG010000007">
    <property type="protein sequence ID" value="GAA3906028.1"/>
    <property type="molecule type" value="Genomic_DNA"/>
</dbReference>
<dbReference type="Proteomes" id="UP001499994">
    <property type="component" value="Unassembled WGS sequence"/>
</dbReference>
<dbReference type="InterPro" id="IPR011701">
    <property type="entry name" value="MFS"/>
</dbReference>
<proteinExistence type="predicted"/>
<gene>
    <name evidence="7" type="ORF">GCM10022405_34060</name>
</gene>
<feature type="transmembrane region" description="Helical" evidence="5">
    <location>
        <begin position="158"/>
        <end position="177"/>
    </location>
</feature>
<evidence type="ECO:0000256" key="4">
    <source>
        <dbReference type="SAM" id="MobiDB-lite"/>
    </source>
</evidence>
<dbReference type="PROSITE" id="PS50850">
    <property type="entry name" value="MFS"/>
    <property type="match status" value="1"/>
</dbReference>
<feature type="transmembrane region" description="Helical" evidence="5">
    <location>
        <begin position="288"/>
        <end position="305"/>
    </location>
</feature>
<keyword evidence="1 5" id="KW-0812">Transmembrane</keyword>
<dbReference type="InterPro" id="IPR020846">
    <property type="entry name" value="MFS_dom"/>
</dbReference>
<organism evidence="7 8">
    <name type="scientific">Gibbsiella dentisursi</name>
    <dbReference type="NCBI Taxonomy" id="796890"/>
    <lineage>
        <taxon>Bacteria</taxon>
        <taxon>Pseudomonadati</taxon>
        <taxon>Pseudomonadota</taxon>
        <taxon>Gammaproteobacteria</taxon>
        <taxon>Enterobacterales</taxon>
        <taxon>Yersiniaceae</taxon>
        <taxon>Gibbsiella</taxon>
    </lineage>
</organism>
<feature type="transmembrane region" description="Helical" evidence="5">
    <location>
        <begin position="347"/>
        <end position="367"/>
    </location>
</feature>
<keyword evidence="2 5" id="KW-1133">Transmembrane helix</keyword>
<evidence type="ECO:0000313" key="8">
    <source>
        <dbReference type="Proteomes" id="UP001499994"/>
    </source>
</evidence>
<dbReference type="InterPro" id="IPR036259">
    <property type="entry name" value="MFS_trans_sf"/>
</dbReference>
<dbReference type="SUPFAM" id="SSF103473">
    <property type="entry name" value="MFS general substrate transporter"/>
    <property type="match status" value="1"/>
</dbReference>
<feature type="compositionally biased region" description="Polar residues" evidence="4">
    <location>
        <begin position="194"/>
        <end position="209"/>
    </location>
</feature>
<evidence type="ECO:0000259" key="6">
    <source>
        <dbReference type="PROSITE" id="PS50850"/>
    </source>
</evidence>
<reference evidence="8" key="1">
    <citation type="journal article" date="2019" name="Int. J. Syst. Evol. Microbiol.">
        <title>The Global Catalogue of Microorganisms (GCM) 10K type strain sequencing project: providing services to taxonomists for standard genome sequencing and annotation.</title>
        <authorList>
            <consortium name="The Broad Institute Genomics Platform"/>
            <consortium name="The Broad Institute Genome Sequencing Center for Infectious Disease"/>
            <person name="Wu L."/>
            <person name="Ma J."/>
        </authorList>
    </citation>
    <scope>NUCLEOTIDE SEQUENCE [LARGE SCALE GENOMIC DNA]</scope>
    <source>
        <strain evidence="8">JCM 17201</strain>
    </source>
</reference>
<feature type="region of interest" description="Disordered" evidence="4">
    <location>
        <begin position="187"/>
        <end position="209"/>
    </location>
</feature>
<feature type="transmembrane region" description="Helical" evidence="5">
    <location>
        <begin position="373"/>
        <end position="392"/>
    </location>
</feature>
<feature type="domain" description="Major facilitator superfamily (MFS) profile" evidence="6">
    <location>
        <begin position="1"/>
        <end position="399"/>
    </location>
</feature>
<dbReference type="Gene3D" id="1.20.1250.20">
    <property type="entry name" value="MFS general substrate transporter like domains"/>
    <property type="match status" value="2"/>
</dbReference>
<evidence type="ECO:0000313" key="7">
    <source>
        <dbReference type="EMBL" id="GAA3906028.1"/>
    </source>
</evidence>
<dbReference type="InterPro" id="IPR052524">
    <property type="entry name" value="MFS_Cyanate_Porter"/>
</dbReference>
<dbReference type="PANTHER" id="PTHR23523:SF2">
    <property type="entry name" value="2-NITROIMIDAZOLE TRANSPORTER"/>
    <property type="match status" value="1"/>
</dbReference>
<dbReference type="Pfam" id="PF07690">
    <property type="entry name" value="MFS_1"/>
    <property type="match status" value="1"/>
</dbReference>
<feature type="transmembrane region" description="Helical" evidence="5">
    <location>
        <begin position="217"/>
        <end position="236"/>
    </location>
</feature>